<gene>
    <name evidence="2" type="ORF">O3P16_10365</name>
</gene>
<dbReference type="Pfam" id="PF00501">
    <property type="entry name" value="AMP-binding"/>
    <property type="match status" value="1"/>
</dbReference>
<protein>
    <submittedName>
        <fullName evidence="2">AMP-binding protein</fullName>
    </submittedName>
</protein>
<dbReference type="Gene3D" id="3.40.50.12780">
    <property type="entry name" value="N-terminal domain of ligase-like"/>
    <property type="match status" value="1"/>
</dbReference>
<sequence>MIPLIETATRQEIKIFQEAALRDLLVYLHEHSPFYKDLFANHHIDISKVNTLEDLEQLPVTTKKDLQLRNNDFFCVPKSEIVDFSTTSGTLGKPVTFGLTDKDLERLAYNEAISLSCAGIRKGHVVQLMTTIDRCFVAGLAYFLGLRKIGAGVIRIGAGTPQLQWDSILANKPRYLIAVPSFLLKLIDYAQEHGIDYNNAGIEGIVCIGEALKNQDLTNSILADKILSKWQVKLYSTYASTEMGTAFTECSAQCGGHHHPELIIIEVLNNNNEPVKKGEVGELTITTLGVEAMPLLRFKTGDMVQVIEEPCNCGRTTVRVGPVVGRKDHMIKYKGTTVYPPAIFDLLNHFDAIQLYQVILTTSSAGTDDVLIKMTASDTSQAFLDEIRAYLKSKIRVTPAVEFVPFEVLSRTVFDIKSRKPIYLVDKRSL</sequence>
<comment type="caution">
    <text evidence="2">The sequence shown here is derived from an EMBL/GenBank/DDBJ whole genome shotgun (WGS) entry which is preliminary data.</text>
</comment>
<dbReference type="Proteomes" id="UP001210231">
    <property type="component" value="Unassembled WGS sequence"/>
</dbReference>
<feature type="domain" description="AMP-dependent synthetase/ligase" evidence="1">
    <location>
        <begin position="75"/>
        <end position="287"/>
    </location>
</feature>
<organism evidence="2 3">
    <name type="scientific">Polluticaenibacter yanchengensis</name>
    <dbReference type="NCBI Taxonomy" id="3014562"/>
    <lineage>
        <taxon>Bacteria</taxon>
        <taxon>Pseudomonadati</taxon>
        <taxon>Bacteroidota</taxon>
        <taxon>Chitinophagia</taxon>
        <taxon>Chitinophagales</taxon>
        <taxon>Chitinophagaceae</taxon>
        <taxon>Polluticaenibacter</taxon>
    </lineage>
</organism>
<reference evidence="2 3" key="1">
    <citation type="submission" date="2022-12" db="EMBL/GenBank/DDBJ databases">
        <title>Chitinophagaceae gen. sp. nov., a new member of the family Chitinophagaceae, isolated from soil in a chemical factory.</title>
        <authorList>
            <person name="Ke Z."/>
        </authorList>
    </citation>
    <scope>NUCLEOTIDE SEQUENCE [LARGE SCALE GENOMIC DNA]</scope>
    <source>
        <strain evidence="2 3">LY-5</strain>
    </source>
</reference>
<accession>A0ABT4UK58</accession>
<dbReference type="PANTHER" id="PTHR43845:SF1">
    <property type="entry name" value="BLR5969 PROTEIN"/>
    <property type="match status" value="1"/>
</dbReference>
<name>A0ABT4UK58_9BACT</name>
<dbReference type="Gene3D" id="3.30.300.30">
    <property type="match status" value="1"/>
</dbReference>
<dbReference type="RefSeq" id="WP_407031536.1">
    <property type="nucleotide sequence ID" value="NZ_JAQGEF010000011.1"/>
</dbReference>
<dbReference type="InterPro" id="IPR042099">
    <property type="entry name" value="ANL_N_sf"/>
</dbReference>
<dbReference type="InterPro" id="IPR000873">
    <property type="entry name" value="AMP-dep_synth/lig_dom"/>
</dbReference>
<dbReference type="EMBL" id="JAQGEF010000011">
    <property type="protein sequence ID" value="MDA3615211.1"/>
    <property type="molecule type" value="Genomic_DNA"/>
</dbReference>
<evidence type="ECO:0000259" key="1">
    <source>
        <dbReference type="Pfam" id="PF00501"/>
    </source>
</evidence>
<keyword evidence="3" id="KW-1185">Reference proteome</keyword>
<evidence type="ECO:0000313" key="3">
    <source>
        <dbReference type="Proteomes" id="UP001210231"/>
    </source>
</evidence>
<evidence type="ECO:0000313" key="2">
    <source>
        <dbReference type="EMBL" id="MDA3615211.1"/>
    </source>
</evidence>
<dbReference type="PANTHER" id="PTHR43845">
    <property type="entry name" value="BLR5969 PROTEIN"/>
    <property type="match status" value="1"/>
</dbReference>
<dbReference type="SUPFAM" id="SSF56801">
    <property type="entry name" value="Acetyl-CoA synthetase-like"/>
    <property type="match status" value="1"/>
</dbReference>
<dbReference type="InterPro" id="IPR045851">
    <property type="entry name" value="AMP-bd_C_sf"/>
</dbReference>
<proteinExistence type="predicted"/>